<keyword evidence="1" id="KW-1133">Transmembrane helix</keyword>
<dbReference type="Proteomes" id="UP001597231">
    <property type="component" value="Unassembled WGS sequence"/>
</dbReference>
<dbReference type="EMBL" id="JBHTLT010000128">
    <property type="protein sequence ID" value="MFD1206697.1"/>
    <property type="molecule type" value="Genomic_DNA"/>
</dbReference>
<proteinExistence type="predicted"/>
<evidence type="ECO:0000313" key="2">
    <source>
        <dbReference type="EMBL" id="MFD1206697.1"/>
    </source>
</evidence>
<feature type="transmembrane region" description="Helical" evidence="1">
    <location>
        <begin position="32"/>
        <end position="53"/>
    </location>
</feature>
<evidence type="ECO:0000256" key="1">
    <source>
        <dbReference type="SAM" id="Phobius"/>
    </source>
</evidence>
<keyword evidence="1" id="KW-0472">Membrane</keyword>
<keyword evidence="1" id="KW-0812">Transmembrane</keyword>
<gene>
    <name evidence="2" type="ORF">ACFQ38_16495</name>
</gene>
<organism evidence="2 3">
    <name type="scientific">Sporosarcina contaminans</name>
    <dbReference type="NCBI Taxonomy" id="633403"/>
    <lineage>
        <taxon>Bacteria</taxon>
        <taxon>Bacillati</taxon>
        <taxon>Bacillota</taxon>
        <taxon>Bacilli</taxon>
        <taxon>Bacillales</taxon>
        <taxon>Caryophanaceae</taxon>
        <taxon>Sporosarcina</taxon>
    </lineage>
</organism>
<comment type="caution">
    <text evidence="2">The sequence shown here is derived from an EMBL/GenBank/DDBJ whole genome shotgun (WGS) entry which is preliminary data.</text>
</comment>
<sequence>MKYIITFFWSFILVTMLNYVAGSIASIEVFDFTGGIIASIVLSILVLMVTAVIGNEEVADH</sequence>
<keyword evidence="3" id="KW-1185">Reference proteome</keyword>
<reference evidence="3" key="1">
    <citation type="journal article" date="2019" name="Int. J. Syst. Evol. Microbiol.">
        <title>The Global Catalogue of Microorganisms (GCM) 10K type strain sequencing project: providing services to taxonomists for standard genome sequencing and annotation.</title>
        <authorList>
            <consortium name="The Broad Institute Genomics Platform"/>
            <consortium name="The Broad Institute Genome Sequencing Center for Infectious Disease"/>
            <person name="Wu L."/>
            <person name="Ma J."/>
        </authorList>
    </citation>
    <scope>NUCLEOTIDE SEQUENCE [LARGE SCALE GENOMIC DNA]</scope>
    <source>
        <strain evidence="3">CCUG 53915</strain>
    </source>
</reference>
<dbReference type="Pfam" id="PF11151">
    <property type="entry name" value="DUF2929"/>
    <property type="match status" value="1"/>
</dbReference>
<protein>
    <submittedName>
        <fullName evidence="2">DUF2929 family protein</fullName>
    </submittedName>
</protein>
<dbReference type="RefSeq" id="WP_336822082.1">
    <property type="nucleotide sequence ID" value="NZ_JBHTLT010000128.1"/>
</dbReference>
<dbReference type="InterPro" id="IPR021324">
    <property type="entry name" value="DUF2929"/>
</dbReference>
<accession>A0ABW3U537</accession>
<evidence type="ECO:0000313" key="3">
    <source>
        <dbReference type="Proteomes" id="UP001597231"/>
    </source>
</evidence>
<name>A0ABW3U537_9BACL</name>